<gene>
    <name evidence="2" type="ORF">LZ11_01699</name>
</gene>
<dbReference type="InterPro" id="IPR000014">
    <property type="entry name" value="PAS"/>
</dbReference>
<comment type="caution">
    <text evidence="2">The sequence shown here is derived from an EMBL/GenBank/DDBJ whole genome shotgun (WGS) entry which is preliminary data.</text>
</comment>
<organism evidence="2 3">
    <name type="scientific">Thermosediminibacter litoriperuensis</name>
    <dbReference type="NCBI Taxonomy" id="291989"/>
    <lineage>
        <taxon>Bacteria</taxon>
        <taxon>Bacillati</taxon>
        <taxon>Bacillota</taxon>
        <taxon>Clostridia</taxon>
        <taxon>Thermosediminibacterales</taxon>
        <taxon>Thermosediminibacteraceae</taxon>
        <taxon>Thermosediminibacter</taxon>
    </lineage>
</organism>
<dbReference type="Gene3D" id="3.30.450.20">
    <property type="entry name" value="PAS domain"/>
    <property type="match status" value="1"/>
</dbReference>
<sequence>MEKNWAQKLPVAVTICDAEGKILYMNEKACKTFEKDGGAGLIGRNVLDCHPEPARSKLKYMLETQTKNCYTIEKNGIKKLIYQTPWYDENNNYAGFVEFSIEIPFEMPHYIRA</sequence>
<dbReference type="NCBIfam" id="TIGR00229">
    <property type="entry name" value="sensory_box"/>
    <property type="match status" value="1"/>
</dbReference>
<protein>
    <submittedName>
        <fullName evidence="2">PAS domain S-box-containing protein</fullName>
    </submittedName>
</protein>
<evidence type="ECO:0000313" key="3">
    <source>
        <dbReference type="Proteomes" id="UP000322294"/>
    </source>
</evidence>
<evidence type="ECO:0000259" key="1">
    <source>
        <dbReference type="Pfam" id="PF13426"/>
    </source>
</evidence>
<dbReference type="AlphaFoldDB" id="A0A5S5AM59"/>
<dbReference type="CDD" id="cd00130">
    <property type="entry name" value="PAS"/>
    <property type="match status" value="1"/>
</dbReference>
<feature type="domain" description="PAS" evidence="1">
    <location>
        <begin position="10"/>
        <end position="79"/>
    </location>
</feature>
<dbReference type="Pfam" id="PF13426">
    <property type="entry name" value="PAS_9"/>
    <property type="match status" value="1"/>
</dbReference>
<proteinExistence type="predicted"/>
<evidence type="ECO:0000313" key="2">
    <source>
        <dbReference type="EMBL" id="TYP52434.1"/>
    </source>
</evidence>
<dbReference type="InterPro" id="IPR035965">
    <property type="entry name" value="PAS-like_dom_sf"/>
</dbReference>
<dbReference type="SUPFAM" id="SSF55785">
    <property type="entry name" value="PYP-like sensor domain (PAS domain)"/>
    <property type="match status" value="1"/>
</dbReference>
<keyword evidence="3" id="KW-1185">Reference proteome</keyword>
<dbReference type="RefSeq" id="WP_148867427.1">
    <property type="nucleotide sequence ID" value="NZ_VNHO01000018.1"/>
</dbReference>
<name>A0A5S5AM59_9FIRM</name>
<dbReference type="EMBL" id="VNHO01000018">
    <property type="protein sequence ID" value="TYP52434.1"/>
    <property type="molecule type" value="Genomic_DNA"/>
</dbReference>
<dbReference type="OrthoDB" id="1684212at2"/>
<dbReference type="Proteomes" id="UP000322294">
    <property type="component" value="Unassembled WGS sequence"/>
</dbReference>
<accession>A0A5S5AM59</accession>
<reference evidence="2 3" key="1">
    <citation type="submission" date="2019-07" db="EMBL/GenBank/DDBJ databases">
        <title>Genomic Encyclopedia of Type Strains, Phase I: the one thousand microbial genomes (KMG-I) project.</title>
        <authorList>
            <person name="Kyrpides N."/>
        </authorList>
    </citation>
    <scope>NUCLEOTIDE SEQUENCE [LARGE SCALE GENOMIC DNA]</scope>
    <source>
        <strain evidence="2 3">DSM 16647</strain>
    </source>
</reference>